<protein>
    <submittedName>
        <fullName evidence="2">GyrI-like domain-containing protein</fullName>
    </submittedName>
</protein>
<name>A0ABV8AJH2_9FLAO</name>
<dbReference type="PANTHER" id="PTHR36444">
    <property type="entry name" value="TRANSCRIPTIONAL REGULATOR PROTEIN YOBU-RELATED"/>
    <property type="match status" value="1"/>
</dbReference>
<dbReference type="Pfam" id="PF06445">
    <property type="entry name" value="GyrI-like"/>
    <property type="match status" value="1"/>
</dbReference>
<dbReference type="InterPro" id="IPR010499">
    <property type="entry name" value="AraC_E-bd"/>
</dbReference>
<evidence type="ECO:0000259" key="1">
    <source>
        <dbReference type="SMART" id="SM00871"/>
    </source>
</evidence>
<accession>A0ABV8AJH2</accession>
<dbReference type="Proteomes" id="UP001595812">
    <property type="component" value="Unassembled WGS sequence"/>
</dbReference>
<dbReference type="SUPFAM" id="SSF55136">
    <property type="entry name" value="Probable bacterial effector-binding domain"/>
    <property type="match status" value="1"/>
</dbReference>
<gene>
    <name evidence="2" type="ORF">ACFOSX_12390</name>
</gene>
<dbReference type="EMBL" id="JBHSAT010000022">
    <property type="protein sequence ID" value="MFC3878028.1"/>
    <property type="molecule type" value="Genomic_DNA"/>
</dbReference>
<dbReference type="SMART" id="SM00871">
    <property type="entry name" value="AraC_E_bind"/>
    <property type="match status" value="1"/>
</dbReference>
<feature type="domain" description="AraC effector-binding" evidence="1">
    <location>
        <begin position="1"/>
        <end position="154"/>
    </location>
</feature>
<evidence type="ECO:0000313" key="2">
    <source>
        <dbReference type="EMBL" id="MFC3878028.1"/>
    </source>
</evidence>
<proteinExistence type="predicted"/>
<dbReference type="RefSeq" id="WP_386101581.1">
    <property type="nucleotide sequence ID" value="NZ_JBHSAT010000022.1"/>
</dbReference>
<dbReference type="Gene3D" id="3.20.80.10">
    <property type="entry name" value="Regulatory factor, effector binding domain"/>
    <property type="match status" value="1"/>
</dbReference>
<dbReference type="PANTHER" id="PTHR36444:SF2">
    <property type="entry name" value="TRANSCRIPTIONAL REGULATOR PROTEIN YOBU-RELATED"/>
    <property type="match status" value="1"/>
</dbReference>
<dbReference type="InterPro" id="IPR029442">
    <property type="entry name" value="GyrI-like"/>
</dbReference>
<reference evidence="3" key="1">
    <citation type="journal article" date="2019" name="Int. J. Syst. Evol. Microbiol.">
        <title>The Global Catalogue of Microorganisms (GCM) 10K type strain sequencing project: providing services to taxonomists for standard genome sequencing and annotation.</title>
        <authorList>
            <consortium name="The Broad Institute Genomics Platform"/>
            <consortium name="The Broad Institute Genome Sequencing Center for Infectious Disease"/>
            <person name="Wu L."/>
            <person name="Ma J."/>
        </authorList>
    </citation>
    <scope>NUCLEOTIDE SEQUENCE [LARGE SCALE GENOMIC DNA]</scope>
    <source>
        <strain evidence="3">CECT 8979</strain>
    </source>
</reference>
<dbReference type="InterPro" id="IPR053182">
    <property type="entry name" value="YobU-like_regulator"/>
</dbReference>
<keyword evidence="3" id="KW-1185">Reference proteome</keyword>
<evidence type="ECO:0000313" key="3">
    <source>
        <dbReference type="Proteomes" id="UP001595812"/>
    </source>
</evidence>
<comment type="caution">
    <text evidence="2">The sequence shown here is derived from an EMBL/GenBank/DDBJ whole genome shotgun (WGS) entry which is preliminary data.</text>
</comment>
<sequence>MFKSIQTISEKRLVGMKTRTAMRPEAIGKLWGSFMPQLKTIKARNSDELIALQDYSTSNPENPTTEFDMWALAEVDSFENQPEGLSNYRIPEGDYAIFLLKGTGVEKLMNYVMGEWLPASNFQLDTSRPHFQVMGKAYKNNHPDSEEDFYIPVKLKTI</sequence>
<organism evidence="2 3">
    <name type="scientific">Winogradskyella maritima</name>
    <dbReference type="NCBI Taxonomy" id="1517766"/>
    <lineage>
        <taxon>Bacteria</taxon>
        <taxon>Pseudomonadati</taxon>
        <taxon>Bacteroidota</taxon>
        <taxon>Flavobacteriia</taxon>
        <taxon>Flavobacteriales</taxon>
        <taxon>Flavobacteriaceae</taxon>
        <taxon>Winogradskyella</taxon>
    </lineage>
</organism>
<dbReference type="InterPro" id="IPR011256">
    <property type="entry name" value="Reg_factor_effector_dom_sf"/>
</dbReference>